<evidence type="ECO:0000256" key="10">
    <source>
        <dbReference type="ARBA" id="ARBA00048679"/>
    </source>
</evidence>
<evidence type="ECO:0000256" key="11">
    <source>
        <dbReference type="PROSITE-ProRule" id="PRU10141"/>
    </source>
</evidence>
<accession>A0AAJ7SJ62</accession>
<evidence type="ECO:0000313" key="16">
    <source>
        <dbReference type="RefSeq" id="XP_028969020.1"/>
    </source>
</evidence>
<dbReference type="GO" id="GO:0005524">
    <property type="term" value="F:ATP binding"/>
    <property type="evidence" value="ECO:0007669"/>
    <property type="project" value="UniProtKB-UniRule"/>
</dbReference>
<evidence type="ECO:0000256" key="1">
    <source>
        <dbReference type="ARBA" id="ARBA00012513"/>
    </source>
</evidence>
<evidence type="ECO:0000256" key="3">
    <source>
        <dbReference type="ARBA" id="ARBA00022527"/>
    </source>
</evidence>
<evidence type="ECO:0000256" key="8">
    <source>
        <dbReference type="ARBA" id="ARBA00033099"/>
    </source>
</evidence>
<evidence type="ECO:0000256" key="2">
    <source>
        <dbReference type="ARBA" id="ARBA00022148"/>
    </source>
</evidence>
<feature type="chain" id="PRO_5042580779" description="Serine/threonine-protein kinase greatwall" evidence="13">
    <location>
        <begin position="24"/>
        <end position="894"/>
    </location>
</feature>
<dbReference type="SMART" id="SM00220">
    <property type="entry name" value="S_TKc"/>
    <property type="match status" value="1"/>
</dbReference>
<reference evidence="16" key="1">
    <citation type="submission" date="2025-08" db="UniProtKB">
        <authorList>
            <consortium name="RefSeq"/>
        </authorList>
    </citation>
    <scope>IDENTIFICATION</scope>
</reference>
<feature type="domain" description="Protein kinase" evidence="14">
    <location>
        <begin position="520"/>
        <end position="791"/>
    </location>
</feature>
<feature type="binding site" evidence="11">
    <location>
        <position position="548"/>
    </location>
    <ligand>
        <name>ATP</name>
        <dbReference type="ChEBI" id="CHEBI:30616"/>
    </ligand>
</feature>
<keyword evidence="15" id="KW-1185">Reference proteome</keyword>
<proteinExistence type="predicted"/>
<evidence type="ECO:0000256" key="4">
    <source>
        <dbReference type="ARBA" id="ARBA00022679"/>
    </source>
</evidence>
<gene>
    <name evidence="16" type="primary">LOC114828574</name>
</gene>
<dbReference type="PANTHER" id="PTHR24356:SF1">
    <property type="entry name" value="SERINE_THREONINE-PROTEIN KINASE GREATWALL"/>
    <property type="match status" value="1"/>
</dbReference>
<feature type="compositionally biased region" description="Acidic residues" evidence="12">
    <location>
        <begin position="107"/>
        <end position="116"/>
    </location>
</feature>
<dbReference type="Gene3D" id="1.10.510.10">
    <property type="entry name" value="Transferase(Phosphotransferase) domain 1"/>
    <property type="match status" value="1"/>
</dbReference>
<keyword evidence="7 11" id="KW-0067">ATP-binding</keyword>
<feature type="compositionally biased region" description="Basic and acidic residues" evidence="12">
    <location>
        <begin position="117"/>
        <end position="146"/>
    </location>
</feature>
<dbReference type="InterPro" id="IPR017441">
    <property type="entry name" value="Protein_kinase_ATP_BS"/>
</dbReference>
<dbReference type="InterPro" id="IPR011009">
    <property type="entry name" value="Kinase-like_dom_sf"/>
</dbReference>
<dbReference type="PROSITE" id="PS00107">
    <property type="entry name" value="PROTEIN_KINASE_ATP"/>
    <property type="match status" value="1"/>
</dbReference>
<evidence type="ECO:0000256" key="13">
    <source>
        <dbReference type="SAM" id="SignalP"/>
    </source>
</evidence>
<dbReference type="InterPro" id="IPR008271">
    <property type="entry name" value="Ser/Thr_kinase_AS"/>
</dbReference>
<dbReference type="PROSITE" id="PS50011">
    <property type="entry name" value="PROTEIN_KINASE_DOM"/>
    <property type="match status" value="1"/>
</dbReference>
<evidence type="ECO:0000256" key="12">
    <source>
        <dbReference type="SAM" id="MobiDB-lite"/>
    </source>
</evidence>
<keyword evidence="13" id="KW-0732">Signal</keyword>
<evidence type="ECO:0000313" key="15">
    <source>
        <dbReference type="Proteomes" id="UP000694867"/>
    </source>
</evidence>
<keyword evidence="4" id="KW-0808">Transferase</keyword>
<dbReference type="AlphaFoldDB" id="A0AAJ7SJ62"/>
<dbReference type="SUPFAM" id="SSF56112">
    <property type="entry name" value="Protein kinase-like (PK-like)"/>
    <property type="match status" value="1"/>
</dbReference>
<feature type="region of interest" description="Disordered" evidence="12">
    <location>
        <begin position="104"/>
        <end position="197"/>
    </location>
</feature>
<dbReference type="PANTHER" id="PTHR24356">
    <property type="entry name" value="SERINE/THREONINE-PROTEIN KINASE"/>
    <property type="match status" value="1"/>
</dbReference>
<keyword evidence="6" id="KW-0418">Kinase</keyword>
<dbReference type="Proteomes" id="UP000694867">
    <property type="component" value="Unplaced"/>
</dbReference>
<evidence type="ECO:0000259" key="14">
    <source>
        <dbReference type="PROSITE" id="PS50011"/>
    </source>
</evidence>
<dbReference type="InterPro" id="IPR050236">
    <property type="entry name" value="Ser_Thr_kinase_AGC"/>
</dbReference>
<evidence type="ECO:0000256" key="9">
    <source>
        <dbReference type="ARBA" id="ARBA00047899"/>
    </source>
</evidence>
<dbReference type="EC" id="2.7.11.1" evidence="1"/>
<dbReference type="Pfam" id="PF00069">
    <property type="entry name" value="Pkinase"/>
    <property type="match status" value="1"/>
</dbReference>
<feature type="region of interest" description="Disordered" evidence="12">
    <location>
        <begin position="64"/>
        <end position="92"/>
    </location>
</feature>
<feature type="compositionally biased region" description="Acidic residues" evidence="12">
    <location>
        <begin position="81"/>
        <end position="92"/>
    </location>
</feature>
<name>A0AAJ7SJ62_9ACAR</name>
<dbReference type="GeneID" id="114828574"/>
<feature type="compositionally biased region" description="Acidic residues" evidence="12">
    <location>
        <begin position="188"/>
        <end position="197"/>
    </location>
</feature>
<dbReference type="PROSITE" id="PS00108">
    <property type="entry name" value="PROTEIN_KINASE_ST"/>
    <property type="match status" value="1"/>
</dbReference>
<dbReference type="KEGG" id="goe:114828574"/>
<feature type="compositionally biased region" description="Basic and acidic residues" evidence="12">
    <location>
        <begin position="162"/>
        <end position="173"/>
    </location>
</feature>
<dbReference type="InterPro" id="IPR000719">
    <property type="entry name" value="Prot_kinase_dom"/>
</dbReference>
<feature type="compositionally biased region" description="Basic and acidic residues" evidence="12">
    <location>
        <begin position="64"/>
        <end position="78"/>
    </location>
</feature>
<evidence type="ECO:0000256" key="5">
    <source>
        <dbReference type="ARBA" id="ARBA00022741"/>
    </source>
</evidence>
<comment type="catalytic activity">
    <reaction evidence="9">
        <text>L-threonyl-[protein] + ATP = O-phospho-L-threonyl-[protein] + ADP + H(+)</text>
        <dbReference type="Rhea" id="RHEA:46608"/>
        <dbReference type="Rhea" id="RHEA-COMP:11060"/>
        <dbReference type="Rhea" id="RHEA-COMP:11605"/>
        <dbReference type="ChEBI" id="CHEBI:15378"/>
        <dbReference type="ChEBI" id="CHEBI:30013"/>
        <dbReference type="ChEBI" id="CHEBI:30616"/>
        <dbReference type="ChEBI" id="CHEBI:61977"/>
        <dbReference type="ChEBI" id="CHEBI:456216"/>
        <dbReference type="EC" id="2.7.11.1"/>
    </reaction>
</comment>
<evidence type="ECO:0000256" key="7">
    <source>
        <dbReference type="ARBA" id="ARBA00022840"/>
    </source>
</evidence>
<keyword evidence="3" id="KW-0723">Serine/threonine-protein kinase</keyword>
<protein>
    <recommendedName>
        <fullName evidence="2">Serine/threonine-protein kinase greatwall</fullName>
        <ecNumber evidence="1">2.7.11.1</ecNumber>
    </recommendedName>
    <alternativeName>
        <fullName evidence="8">Microtubule-associated serine/threonine-protein kinase-like</fullName>
    </alternativeName>
</protein>
<dbReference type="RefSeq" id="XP_028969020.1">
    <property type="nucleotide sequence ID" value="XM_029113187.1"/>
</dbReference>
<dbReference type="GO" id="GO:0004674">
    <property type="term" value="F:protein serine/threonine kinase activity"/>
    <property type="evidence" value="ECO:0007669"/>
    <property type="project" value="UniProtKB-KW"/>
</dbReference>
<feature type="signal peptide" evidence="13">
    <location>
        <begin position="1"/>
        <end position="23"/>
    </location>
</feature>
<sequence>MSLFRERRLRLLVLAVLVPLTYTLEDDSFSHGWEDPPRDAPVGHNERAGLPPVMIHDHSIREEPDHRHGFDAEVKPTGDVEGQESDYAETAEDAFEENEFDLWNHDEGDDDFDEVVDDPHGHDGHSAHKHDNEVVEGDDLRHEEPVGYRQPDGQEMDSDGGVEEHDHHDREYTDFGTRTCSHGKCEQPDDYDEHYDDGDSYYDDARGSFDDEVAVGHDYGLSRDSDNTIGYHAHRHEFEEGKDDFGALDGFHATNRDENEDHESHYDEDAEVQDAIHRVLDHYEAVDSECAICLSKKTMSTYDYTPAQPAPPRGAVPTNIEEGVDPYRLTSAGAAGIVDSALPEPQAVPAAADVAIGVQERGALSGKKKIVFQEATGNHVKYLSVVKLLEEYIKRTRFLKLRFQPKEYFVRQQACMVGFLFHVRMRKQRLGYEDIRELFVNLFDLSDSCMDGIPKSAGIMLLRLIERLLVIMGDIAALIELKSNQRATNWTSLANNCRSASSIPIPEPNFESMMPETNLFVTTAILGHGGFGVVTKAVFGGVLEVAVKMVPLDKQVQPKYAAVDKVTACLVSHPLVMKYLCTFRCSIAHVTVMELVHAVDLLHVVKEYSKPQRLPPKVIRHVIAQLCLAISHLHFKGFIHRDIKPSNVMITRGCRIKLFDFDTVKIGMGKFSNRPMRNFYVRTATEFIDRETAGTIHFFPPEVLMKKRYGRCIDWWALGITLFEMAFGYLPFRSSDRVVLKELIKEGSHSFPKDAQLESPEVDFIERCLQKNPLKRLCSGDYTEFRAHQYLRDTNWREVEVSTVIDWSGIDTLMRRQNKAKKDKKFQTSKLASMPRIEDTSNDPESPPLYTFTSRNFLHILNRLRVLLAVKTEEPLELVSLDVAQKYRFRDFLL</sequence>
<evidence type="ECO:0000256" key="6">
    <source>
        <dbReference type="ARBA" id="ARBA00022777"/>
    </source>
</evidence>
<comment type="catalytic activity">
    <reaction evidence="10">
        <text>L-seryl-[protein] + ATP = O-phospho-L-seryl-[protein] + ADP + H(+)</text>
        <dbReference type="Rhea" id="RHEA:17989"/>
        <dbReference type="Rhea" id="RHEA-COMP:9863"/>
        <dbReference type="Rhea" id="RHEA-COMP:11604"/>
        <dbReference type="ChEBI" id="CHEBI:15378"/>
        <dbReference type="ChEBI" id="CHEBI:29999"/>
        <dbReference type="ChEBI" id="CHEBI:30616"/>
        <dbReference type="ChEBI" id="CHEBI:83421"/>
        <dbReference type="ChEBI" id="CHEBI:456216"/>
        <dbReference type="EC" id="2.7.11.1"/>
    </reaction>
</comment>
<organism evidence="15 16">
    <name type="scientific">Galendromus occidentalis</name>
    <name type="common">western predatory mite</name>
    <dbReference type="NCBI Taxonomy" id="34638"/>
    <lineage>
        <taxon>Eukaryota</taxon>
        <taxon>Metazoa</taxon>
        <taxon>Ecdysozoa</taxon>
        <taxon>Arthropoda</taxon>
        <taxon>Chelicerata</taxon>
        <taxon>Arachnida</taxon>
        <taxon>Acari</taxon>
        <taxon>Parasitiformes</taxon>
        <taxon>Mesostigmata</taxon>
        <taxon>Gamasina</taxon>
        <taxon>Phytoseioidea</taxon>
        <taxon>Phytoseiidae</taxon>
        <taxon>Typhlodrominae</taxon>
        <taxon>Galendromus</taxon>
    </lineage>
</organism>
<keyword evidence="5 11" id="KW-0547">Nucleotide-binding</keyword>